<accession>A0A1G6KE60</accession>
<evidence type="ECO:0000313" key="7">
    <source>
        <dbReference type="EMBL" id="SDC29234.1"/>
    </source>
</evidence>
<organism evidence="7 8">
    <name type="scientific">Prauserella marina</name>
    <dbReference type="NCBI Taxonomy" id="530584"/>
    <lineage>
        <taxon>Bacteria</taxon>
        <taxon>Bacillati</taxon>
        <taxon>Actinomycetota</taxon>
        <taxon>Actinomycetes</taxon>
        <taxon>Pseudonocardiales</taxon>
        <taxon>Pseudonocardiaceae</taxon>
        <taxon>Prauserella</taxon>
    </lineage>
</organism>
<keyword evidence="8" id="KW-1185">Reference proteome</keyword>
<proteinExistence type="inferred from homology"/>
<dbReference type="GO" id="GO:0005886">
    <property type="term" value="C:plasma membrane"/>
    <property type="evidence" value="ECO:0007669"/>
    <property type="project" value="UniProtKB-SubCell"/>
</dbReference>
<dbReference type="PANTHER" id="PTHR43701">
    <property type="entry name" value="MEMBRANE TRANSPORTER PROTEIN MJ0441-RELATED"/>
    <property type="match status" value="1"/>
</dbReference>
<evidence type="ECO:0000256" key="2">
    <source>
        <dbReference type="ARBA" id="ARBA00009142"/>
    </source>
</evidence>
<dbReference type="InterPro" id="IPR051598">
    <property type="entry name" value="TSUP/Inactive_protease-like"/>
</dbReference>
<dbReference type="PANTHER" id="PTHR43701:SF12">
    <property type="entry name" value="MEMBRANE TRANSPORTER PROTEIN YTNM-RELATED"/>
    <property type="match status" value="1"/>
</dbReference>
<keyword evidence="4 6" id="KW-1133">Transmembrane helix</keyword>
<evidence type="ECO:0000256" key="5">
    <source>
        <dbReference type="ARBA" id="ARBA00023136"/>
    </source>
</evidence>
<feature type="transmembrane region" description="Helical" evidence="6">
    <location>
        <begin position="271"/>
        <end position="289"/>
    </location>
</feature>
<feature type="transmembrane region" description="Helical" evidence="6">
    <location>
        <begin position="212"/>
        <end position="235"/>
    </location>
</feature>
<comment type="similarity">
    <text evidence="2 6">Belongs to the 4-toluene sulfonate uptake permease (TSUP) (TC 2.A.102) family.</text>
</comment>
<evidence type="ECO:0000256" key="4">
    <source>
        <dbReference type="ARBA" id="ARBA00022989"/>
    </source>
</evidence>
<keyword evidence="5 6" id="KW-0472">Membrane</keyword>
<evidence type="ECO:0000256" key="1">
    <source>
        <dbReference type="ARBA" id="ARBA00004141"/>
    </source>
</evidence>
<feature type="transmembrane region" description="Helical" evidence="6">
    <location>
        <begin position="295"/>
        <end position="318"/>
    </location>
</feature>
<dbReference type="Proteomes" id="UP000199494">
    <property type="component" value="Unassembled WGS sequence"/>
</dbReference>
<dbReference type="STRING" id="530584.SAMN05421630_1011169"/>
<reference evidence="7 8" key="1">
    <citation type="submission" date="2016-10" db="EMBL/GenBank/DDBJ databases">
        <authorList>
            <person name="de Groot N.N."/>
        </authorList>
    </citation>
    <scope>NUCLEOTIDE SEQUENCE [LARGE SCALE GENOMIC DNA]</scope>
    <source>
        <strain evidence="7 8">CGMCC 4.5506</strain>
    </source>
</reference>
<keyword evidence="6" id="KW-1003">Cell membrane</keyword>
<feature type="transmembrane region" description="Helical" evidence="6">
    <location>
        <begin position="36"/>
        <end position="55"/>
    </location>
</feature>
<gene>
    <name evidence="7" type="ORF">SAMN05421630_1011169</name>
</gene>
<name>A0A1G6KE60_9PSEU</name>
<evidence type="ECO:0000256" key="6">
    <source>
        <dbReference type="RuleBase" id="RU363041"/>
    </source>
</evidence>
<evidence type="ECO:0000313" key="8">
    <source>
        <dbReference type="Proteomes" id="UP000199494"/>
    </source>
</evidence>
<sequence length="346" mass="36181">MWEPVDQTMDFCHDRSSGEHYENYCRRRKLFPREAGVRMQTLLLFGLAGFLAQLVDGSLGMAFGVTATTTLVTVGTAPAVASAAVHLAEVGTSLASGVSHWRFRNIDWRTVGILALPGAIGAVLGAYVLTSLSTESASVWITTILLVLGLYVLIRFAFLKLGKLITNKRPGAKFLGPLGLVAGFVDASGGGGWGPVATTTLLSSGRLEPRKVVGSVDTSEFIVALAASVGFFFSLSSEHDLNYTVVAGLMIGGVLAAPVAAWLVRRMPPRILGAAAGGLIVFTNARTLLTTSGAGTTLTISVLVAIVALWAAGLTAAVRSVRAEKRLNALVGEDGQTEEPAKLPTS</sequence>
<dbReference type="EMBL" id="FMZE01000001">
    <property type="protein sequence ID" value="SDC29234.1"/>
    <property type="molecule type" value="Genomic_DNA"/>
</dbReference>
<dbReference type="InterPro" id="IPR002781">
    <property type="entry name" value="TM_pro_TauE-like"/>
</dbReference>
<feature type="transmembrane region" description="Helical" evidence="6">
    <location>
        <begin position="106"/>
        <end position="127"/>
    </location>
</feature>
<dbReference type="Pfam" id="PF01925">
    <property type="entry name" value="TauE"/>
    <property type="match status" value="1"/>
</dbReference>
<keyword evidence="3 6" id="KW-0812">Transmembrane</keyword>
<feature type="transmembrane region" description="Helical" evidence="6">
    <location>
        <begin position="139"/>
        <end position="159"/>
    </location>
</feature>
<dbReference type="AlphaFoldDB" id="A0A1G6KE60"/>
<evidence type="ECO:0000256" key="3">
    <source>
        <dbReference type="ARBA" id="ARBA00022692"/>
    </source>
</evidence>
<protein>
    <recommendedName>
        <fullName evidence="6">Probable membrane transporter protein</fullName>
    </recommendedName>
</protein>
<comment type="subcellular location">
    <subcellularLocation>
        <location evidence="6">Cell membrane</location>
        <topology evidence="6">Multi-pass membrane protein</topology>
    </subcellularLocation>
    <subcellularLocation>
        <location evidence="1">Membrane</location>
        <topology evidence="1">Multi-pass membrane protein</topology>
    </subcellularLocation>
</comment>
<feature type="transmembrane region" description="Helical" evidence="6">
    <location>
        <begin position="61"/>
        <end position="85"/>
    </location>
</feature>
<feature type="transmembrane region" description="Helical" evidence="6">
    <location>
        <begin position="241"/>
        <end position="264"/>
    </location>
</feature>